<proteinExistence type="predicted"/>
<dbReference type="Proteomes" id="UP001497680">
    <property type="component" value="Unassembled WGS sequence"/>
</dbReference>
<name>A0ACC0CVS1_9PEZI</name>
<gene>
    <name evidence="1" type="ORF">F4821DRAFT_171453</name>
</gene>
<organism evidence="1 2">
    <name type="scientific">Hypoxylon rubiginosum</name>
    <dbReference type="NCBI Taxonomy" id="110542"/>
    <lineage>
        <taxon>Eukaryota</taxon>
        <taxon>Fungi</taxon>
        <taxon>Dikarya</taxon>
        <taxon>Ascomycota</taxon>
        <taxon>Pezizomycotina</taxon>
        <taxon>Sordariomycetes</taxon>
        <taxon>Xylariomycetidae</taxon>
        <taxon>Xylariales</taxon>
        <taxon>Hypoxylaceae</taxon>
        <taxon>Hypoxylon</taxon>
    </lineage>
</organism>
<sequence>MPDIDPQLLLLRRQYLQLFEPDFLAWPPSKFLKDADVQKWLHKNLFDPTRNSRLPPERYQMRVLKQLVSKIEKAIQDPNEDEVSDEIMTCLTSFMSKGVPSEFDAVLEKAYVTFTCIPEAEGWDDNHAEPTITLLERRHLISGSRTTGFRTWEGSLHLASYLLTKHGSRLIRGKNIFELGAGTGFLSILMAKHLGAKHVTTTDGDEGVIESLKENLALNNLEDQQKVRTETLRWGHDLKGTWVEDDCTTHPYDVVIGADITYDKVAISALVTTLQSLFDMRPKLRVIIAGVVRNAETFQTFRDECARLNFTIEDVNFEPKPIRQQKALFYAAAVPMKILSITCPR</sequence>
<keyword evidence="2" id="KW-1185">Reference proteome</keyword>
<keyword evidence="1" id="KW-0489">Methyltransferase</keyword>
<reference evidence="1 2" key="1">
    <citation type="journal article" date="2022" name="New Phytol.">
        <title>Ecological generalism drives hyperdiversity of secondary metabolite gene clusters in xylarialean endophytes.</title>
        <authorList>
            <person name="Franco M.E.E."/>
            <person name="Wisecaver J.H."/>
            <person name="Arnold A.E."/>
            <person name="Ju Y.M."/>
            <person name="Slot J.C."/>
            <person name="Ahrendt S."/>
            <person name="Moore L.P."/>
            <person name="Eastman K.E."/>
            <person name="Scott K."/>
            <person name="Konkel Z."/>
            <person name="Mondo S.J."/>
            <person name="Kuo A."/>
            <person name="Hayes R.D."/>
            <person name="Haridas S."/>
            <person name="Andreopoulos B."/>
            <person name="Riley R."/>
            <person name="LaButti K."/>
            <person name="Pangilinan J."/>
            <person name="Lipzen A."/>
            <person name="Amirebrahimi M."/>
            <person name="Yan J."/>
            <person name="Adam C."/>
            <person name="Keymanesh K."/>
            <person name="Ng V."/>
            <person name="Louie K."/>
            <person name="Northen T."/>
            <person name="Drula E."/>
            <person name="Henrissat B."/>
            <person name="Hsieh H.M."/>
            <person name="Youens-Clark K."/>
            <person name="Lutzoni F."/>
            <person name="Miadlikowska J."/>
            <person name="Eastwood D.C."/>
            <person name="Hamelin R.C."/>
            <person name="Grigoriev I.V."/>
            <person name="U'Ren J.M."/>
        </authorList>
    </citation>
    <scope>NUCLEOTIDE SEQUENCE [LARGE SCALE GENOMIC DNA]</scope>
    <source>
        <strain evidence="1 2">ER1909</strain>
    </source>
</reference>
<accession>A0ACC0CVS1</accession>
<evidence type="ECO:0000313" key="1">
    <source>
        <dbReference type="EMBL" id="KAI6084380.1"/>
    </source>
</evidence>
<comment type="caution">
    <text evidence="1">The sequence shown here is derived from an EMBL/GenBank/DDBJ whole genome shotgun (WGS) entry which is preliminary data.</text>
</comment>
<keyword evidence="1" id="KW-0808">Transferase</keyword>
<evidence type="ECO:0000313" key="2">
    <source>
        <dbReference type="Proteomes" id="UP001497680"/>
    </source>
</evidence>
<dbReference type="EMBL" id="MU394338">
    <property type="protein sequence ID" value="KAI6084380.1"/>
    <property type="molecule type" value="Genomic_DNA"/>
</dbReference>
<protein>
    <submittedName>
        <fullName evidence="1">Methyltransferase-domain-containing protein</fullName>
    </submittedName>
</protein>